<evidence type="ECO:0000313" key="3">
    <source>
        <dbReference type="Proteomes" id="UP001237642"/>
    </source>
</evidence>
<dbReference type="SUPFAM" id="SSF47699">
    <property type="entry name" value="Bifunctional inhibitor/lipid-transfer protein/seed storage 2S albumin"/>
    <property type="match status" value="1"/>
</dbReference>
<dbReference type="InterPro" id="IPR036312">
    <property type="entry name" value="Bifun_inhib/LTP/seed_sf"/>
</dbReference>
<keyword evidence="3" id="KW-1185">Reference proteome</keyword>
<accession>A0AAD8HPM4</accession>
<dbReference type="Gene3D" id="1.10.110.10">
    <property type="entry name" value="Plant lipid-transfer and hydrophobic proteins"/>
    <property type="match status" value="1"/>
</dbReference>
<dbReference type="Proteomes" id="UP001237642">
    <property type="component" value="Unassembled WGS sequence"/>
</dbReference>
<gene>
    <name evidence="2" type="ORF">POM88_037126</name>
</gene>
<dbReference type="Pfam" id="PF14368">
    <property type="entry name" value="LTP_2"/>
    <property type="match status" value="1"/>
</dbReference>
<sequence>MCLSELGNGVEAVTAGECKEERRVLVNACKSLLARVGPSSFCCQRLRVSHVECVCPVITPKLAALIDVNYAVKVIESCGRQVPRHFKCGSTYYYAMRCRSKACLKFYRISCSASVSLHAVSIGLSTSNVKY</sequence>
<reference evidence="2" key="2">
    <citation type="submission" date="2023-05" db="EMBL/GenBank/DDBJ databases">
        <authorList>
            <person name="Schelkunov M.I."/>
        </authorList>
    </citation>
    <scope>NUCLEOTIDE SEQUENCE</scope>
    <source>
        <strain evidence="2">Hsosn_3</strain>
        <tissue evidence="2">Leaf</tissue>
    </source>
</reference>
<dbReference type="EMBL" id="JAUIZM010000008">
    <property type="protein sequence ID" value="KAK1371034.1"/>
    <property type="molecule type" value="Genomic_DNA"/>
</dbReference>
<proteinExistence type="predicted"/>
<evidence type="ECO:0000313" key="2">
    <source>
        <dbReference type="EMBL" id="KAK1371034.1"/>
    </source>
</evidence>
<reference evidence="2" key="1">
    <citation type="submission" date="2023-02" db="EMBL/GenBank/DDBJ databases">
        <title>Genome of toxic invasive species Heracleum sosnowskyi carries increased number of genes despite the absence of recent whole-genome duplications.</title>
        <authorList>
            <person name="Schelkunov M."/>
            <person name="Shtratnikova V."/>
            <person name="Makarenko M."/>
            <person name="Klepikova A."/>
            <person name="Omelchenko D."/>
            <person name="Novikova G."/>
            <person name="Obukhova E."/>
            <person name="Bogdanov V."/>
            <person name="Penin A."/>
            <person name="Logacheva M."/>
        </authorList>
    </citation>
    <scope>NUCLEOTIDE SEQUENCE</scope>
    <source>
        <strain evidence="2">Hsosn_3</strain>
        <tissue evidence="2">Leaf</tissue>
    </source>
</reference>
<dbReference type="PANTHER" id="PTHR33286:SF23">
    <property type="entry name" value="BIFUNCTIONAL INHIBITOR_PLANT LIPID TRANSFER PROTEIN_SEED STORAGE HELICAL DOMAIN-CONTAINING PROTEIN"/>
    <property type="match status" value="1"/>
</dbReference>
<dbReference type="AlphaFoldDB" id="A0AAD8HPM4"/>
<evidence type="ECO:0000259" key="1">
    <source>
        <dbReference type="Pfam" id="PF14368"/>
    </source>
</evidence>
<name>A0AAD8HPM4_9APIA</name>
<feature type="domain" description="Bifunctional inhibitor/plant lipid transfer protein/seed storage helical" evidence="1">
    <location>
        <begin position="12"/>
        <end position="88"/>
    </location>
</feature>
<protein>
    <submittedName>
        <fullName evidence="2">AAI domain-containing protein</fullName>
    </submittedName>
</protein>
<dbReference type="InterPro" id="IPR016140">
    <property type="entry name" value="Bifunc_inhib/LTP/seed_store"/>
</dbReference>
<comment type="caution">
    <text evidence="2">The sequence shown here is derived from an EMBL/GenBank/DDBJ whole genome shotgun (WGS) entry which is preliminary data.</text>
</comment>
<dbReference type="PANTHER" id="PTHR33286">
    <property type="entry name" value="BIFUNCTIONAL INHIBITOR/LIPID-TRANSFER PROTEIN/SEED STORAGE 2S ALBUMIN SUPERFAMILY PROTEIN"/>
    <property type="match status" value="1"/>
</dbReference>
<organism evidence="2 3">
    <name type="scientific">Heracleum sosnowskyi</name>
    <dbReference type="NCBI Taxonomy" id="360622"/>
    <lineage>
        <taxon>Eukaryota</taxon>
        <taxon>Viridiplantae</taxon>
        <taxon>Streptophyta</taxon>
        <taxon>Embryophyta</taxon>
        <taxon>Tracheophyta</taxon>
        <taxon>Spermatophyta</taxon>
        <taxon>Magnoliopsida</taxon>
        <taxon>eudicotyledons</taxon>
        <taxon>Gunneridae</taxon>
        <taxon>Pentapetalae</taxon>
        <taxon>asterids</taxon>
        <taxon>campanulids</taxon>
        <taxon>Apiales</taxon>
        <taxon>Apiaceae</taxon>
        <taxon>Apioideae</taxon>
        <taxon>apioid superclade</taxon>
        <taxon>Tordylieae</taxon>
        <taxon>Tordyliinae</taxon>
        <taxon>Heracleum</taxon>
    </lineage>
</organism>